<dbReference type="Pfam" id="PF22422">
    <property type="entry name" value="MGH1-like_GH"/>
    <property type="match status" value="1"/>
</dbReference>
<dbReference type="SUPFAM" id="SSF48208">
    <property type="entry name" value="Six-hairpin glycosidases"/>
    <property type="match status" value="1"/>
</dbReference>
<organism evidence="5 6">
    <name type="scientific">Candidatus Obscuribacter phosphatis</name>
    <dbReference type="NCBI Taxonomy" id="1906157"/>
    <lineage>
        <taxon>Bacteria</taxon>
        <taxon>Bacillati</taxon>
        <taxon>Candidatus Melainabacteria</taxon>
        <taxon>Candidatus Obscuribacterales</taxon>
        <taxon>Candidatus Obscuribacteraceae</taxon>
        <taxon>Candidatus Obscuribacter</taxon>
    </lineage>
</organism>
<comment type="caution">
    <text evidence="5">The sequence shown here is derived from an EMBL/GenBank/DDBJ whole genome shotgun (WGS) entry which is preliminary data.</text>
</comment>
<sequence length="435" mass="48541">MSNQNIAKVASKADILLVGKFLREQAPLCIHKENQFSASPTEPLDSEKTQGDKLLSFSFVTPSYGVKAGADDQSEIADRSLSGHYLQMYDWDACFFASKAEEIGAPGLALDVVSNFLALIDEEGYIPRTVSPGRIWDAGDQCKPFLTGTYKHYIQVSKATPDPLVLKKLASFLSYFEKKRKSKNNLYRWRNVLESGVDDNLALIAPREAAKDEDDSFCRFIDGEIEACDLSTYLAVEFQALGELHKSTANSDAGKVWQDKSRALTDSIETLMFNDKLSIYCNRHKDEQLELKSWTGLAPVLFGIASKEHGRQIIENTMLNPQHFLRPCGLASHAVSEPLANQQRRGLYGRAIVSNWQGPMWVLPNALAVKALLGYGYEGQARELASRIVKCLAESIEKHGTLYENYDAESGSPLWAPQFMSWNILALDLVHLLLH</sequence>
<reference evidence="5" key="1">
    <citation type="submission" date="2021-02" db="EMBL/GenBank/DDBJ databases">
        <title>Genome-Resolved Metagenomics of a Microbial Community Performing Photosynthetic Biological Nutrient Removal.</title>
        <authorList>
            <person name="Mcdaniel E.A."/>
        </authorList>
    </citation>
    <scope>NUCLEOTIDE SEQUENCE</scope>
    <source>
        <strain evidence="5">UWPOB_OBS1</strain>
    </source>
</reference>
<feature type="domain" description="Mannosylglycerate hydrolase MGH1-like glycoside hydrolase" evidence="4">
    <location>
        <begin position="85"/>
        <end position="419"/>
    </location>
</feature>
<dbReference type="PANTHER" id="PTHR10412">
    <property type="entry name" value="MANNOSYL-OLIGOSACCHARIDE GLUCOSIDASE"/>
    <property type="match status" value="1"/>
</dbReference>
<keyword evidence="3" id="KW-0326">Glycosidase</keyword>
<name>A0A8J7P8K0_9BACT</name>
<gene>
    <name evidence="5" type="ORF">J0M35_16545</name>
</gene>
<dbReference type="GO" id="GO:0004573">
    <property type="term" value="F:Glc3Man9GlcNAc2 oligosaccharide glucosidase activity"/>
    <property type="evidence" value="ECO:0007669"/>
    <property type="project" value="InterPro"/>
</dbReference>
<evidence type="ECO:0000313" key="5">
    <source>
        <dbReference type="EMBL" id="MBN8661979.1"/>
    </source>
</evidence>
<evidence type="ECO:0000256" key="2">
    <source>
        <dbReference type="ARBA" id="ARBA00022801"/>
    </source>
</evidence>
<dbReference type="PANTHER" id="PTHR10412:SF11">
    <property type="entry name" value="MANNOSYL-OLIGOSACCHARIDE GLUCOSIDASE"/>
    <property type="match status" value="1"/>
</dbReference>
<dbReference type="InterPro" id="IPR004888">
    <property type="entry name" value="Glycoside_hydrolase_63"/>
</dbReference>
<dbReference type="AlphaFoldDB" id="A0A8J7P8K0"/>
<dbReference type="GO" id="GO:0006487">
    <property type="term" value="P:protein N-linked glycosylation"/>
    <property type="evidence" value="ECO:0007669"/>
    <property type="project" value="TreeGrafter"/>
</dbReference>
<evidence type="ECO:0000256" key="1">
    <source>
        <dbReference type="ARBA" id="ARBA00010833"/>
    </source>
</evidence>
<accession>A0A8J7P8K0</accession>
<proteinExistence type="inferred from homology"/>
<dbReference type="InterPro" id="IPR008928">
    <property type="entry name" value="6-hairpin_glycosidase_sf"/>
</dbReference>
<dbReference type="Gene3D" id="1.50.10.10">
    <property type="match status" value="1"/>
</dbReference>
<dbReference type="InterPro" id="IPR054491">
    <property type="entry name" value="MGH1-like_GH"/>
</dbReference>
<dbReference type="EMBL" id="JAFLCK010000028">
    <property type="protein sequence ID" value="MBN8661979.1"/>
    <property type="molecule type" value="Genomic_DNA"/>
</dbReference>
<dbReference type="GO" id="GO:0009311">
    <property type="term" value="P:oligosaccharide metabolic process"/>
    <property type="evidence" value="ECO:0007669"/>
    <property type="project" value="InterPro"/>
</dbReference>
<comment type="similarity">
    <text evidence="1">Belongs to the glycosyl hydrolase 63 family.</text>
</comment>
<dbReference type="Proteomes" id="UP000664277">
    <property type="component" value="Unassembled WGS sequence"/>
</dbReference>
<evidence type="ECO:0000313" key="6">
    <source>
        <dbReference type="Proteomes" id="UP000664277"/>
    </source>
</evidence>
<evidence type="ECO:0000256" key="3">
    <source>
        <dbReference type="ARBA" id="ARBA00023295"/>
    </source>
</evidence>
<dbReference type="InterPro" id="IPR012341">
    <property type="entry name" value="6hp_glycosidase-like_sf"/>
</dbReference>
<protein>
    <recommendedName>
        <fullName evidence="4">Mannosylglycerate hydrolase MGH1-like glycoside hydrolase domain-containing protein</fullName>
    </recommendedName>
</protein>
<keyword evidence="2" id="KW-0378">Hydrolase</keyword>
<evidence type="ECO:0000259" key="4">
    <source>
        <dbReference type="Pfam" id="PF22422"/>
    </source>
</evidence>